<dbReference type="Pfam" id="PF00754">
    <property type="entry name" value="F5_F8_type_C"/>
    <property type="match status" value="1"/>
</dbReference>
<evidence type="ECO:0000256" key="1">
    <source>
        <dbReference type="SAM" id="MobiDB-lite"/>
    </source>
</evidence>
<dbReference type="Gene3D" id="2.60.120.260">
    <property type="entry name" value="Galactose-binding domain-like"/>
    <property type="match status" value="1"/>
</dbReference>
<dbReference type="InterPro" id="IPR013783">
    <property type="entry name" value="Ig-like_fold"/>
</dbReference>
<sequence>MTTPGTSGTVEAHIPDAGWRRIGDLADSGWTELSPRGLRADAVRIAAPAERGATPARQRGRVEHLVPWFADSPAADAELTDEIDTVIGGETQRVSLRLTPRRPADIRGKVTVRAPQGVVVRAPRETTLPRGTAVTVPLDVTVPDGTPAGTYRIQVTFGDTTRTLTVRACPRTGGPDLAQGATARSSGDETEEFPASAAIDGDPQTRWSSPAEDDAWWQLELARPVRLGALVLRWQEAYASAYSVQVSPDGRTWSTAATVRHGRGGRETVRMDAPATRFVRVQGVKRATRFGYSLWSVEAYAVTP</sequence>
<feature type="domain" description="F5/8 type C" evidence="2">
    <location>
        <begin position="167"/>
        <end position="302"/>
    </location>
</feature>
<dbReference type="EMBL" id="JACEQY010000008">
    <property type="protein sequence ID" value="MBA4861767.1"/>
    <property type="molecule type" value="Genomic_DNA"/>
</dbReference>
<dbReference type="InterPro" id="IPR008979">
    <property type="entry name" value="Galactose-bd-like_sf"/>
</dbReference>
<dbReference type="SUPFAM" id="SSF49785">
    <property type="entry name" value="Galactose-binding domain-like"/>
    <property type="match status" value="1"/>
</dbReference>
<evidence type="ECO:0000313" key="3">
    <source>
        <dbReference type="EMBL" id="MBA4861767.1"/>
    </source>
</evidence>
<protein>
    <submittedName>
        <fullName evidence="3">Discoidin domain-containing protein</fullName>
    </submittedName>
</protein>
<accession>A0A7W2HFC4</accession>
<keyword evidence="4" id="KW-1185">Reference proteome</keyword>
<evidence type="ECO:0000313" key="4">
    <source>
        <dbReference type="Proteomes" id="UP000586976"/>
    </source>
</evidence>
<dbReference type="Proteomes" id="UP000586976">
    <property type="component" value="Unassembled WGS sequence"/>
</dbReference>
<dbReference type="InterPro" id="IPR000421">
    <property type="entry name" value="FA58C"/>
</dbReference>
<reference evidence="3 4" key="1">
    <citation type="submission" date="2020-07" db="EMBL/GenBank/DDBJ databases">
        <title>Streptomyces isolated from Indian soil.</title>
        <authorList>
            <person name="Mandal S."/>
            <person name="Maiti P.K."/>
        </authorList>
    </citation>
    <scope>NUCLEOTIDE SEQUENCE [LARGE SCALE GENOMIC DNA]</scope>
    <source>
        <strain evidence="3 4">PSKA54</strain>
    </source>
</reference>
<evidence type="ECO:0000259" key="2">
    <source>
        <dbReference type="PROSITE" id="PS50022"/>
    </source>
</evidence>
<dbReference type="PROSITE" id="PS50022">
    <property type="entry name" value="FA58C_3"/>
    <property type="match status" value="1"/>
</dbReference>
<feature type="region of interest" description="Disordered" evidence="1">
    <location>
        <begin position="171"/>
        <end position="194"/>
    </location>
</feature>
<dbReference type="Gene3D" id="2.60.40.10">
    <property type="entry name" value="Immunoglobulins"/>
    <property type="match status" value="1"/>
</dbReference>
<name>A0A7W2HFC4_9ACTN</name>
<dbReference type="AlphaFoldDB" id="A0A7W2HFC4"/>
<proteinExistence type="predicted"/>
<comment type="caution">
    <text evidence="3">The sequence shown here is derived from an EMBL/GenBank/DDBJ whole genome shotgun (WGS) entry which is preliminary data.</text>
</comment>
<gene>
    <name evidence="3" type="ORF">H1V43_10285</name>
</gene>
<dbReference type="GO" id="GO:0005975">
    <property type="term" value="P:carbohydrate metabolic process"/>
    <property type="evidence" value="ECO:0007669"/>
    <property type="project" value="UniProtKB-ARBA"/>
</dbReference>
<organism evidence="3 4">
    <name type="scientific">Streptomyces himalayensis subsp. aureolus</name>
    <dbReference type="NCBI Taxonomy" id="2758039"/>
    <lineage>
        <taxon>Bacteria</taxon>
        <taxon>Bacillati</taxon>
        <taxon>Actinomycetota</taxon>
        <taxon>Actinomycetes</taxon>
        <taxon>Kitasatosporales</taxon>
        <taxon>Streptomycetaceae</taxon>
        <taxon>Streptomyces</taxon>
        <taxon>Streptomyces himalayensis</taxon>
    </lineage>
</organism>